<keyword evidence="2" id="KW-1185">Reference proteome</keyword>
<sequence length="64" mass="7222">MPPSLPLSPNLIPIPLSALYIPRCCFLYPSFPLLLLILTPTFTTYSHTTPRGNIRPWLLAVIRC</sequence>
<gene>
    <name evidence="1" type="ORF">K441DRAFT_377696</name>
</gene>
<evidence type="ECO:0000313" key="2">
    <source>
        <dbReference type="Proteomes" id="UP000250078"/>
    </source>
</evidence>
<evidence type="ECO:0000313" key="1">
    <source>
        <dbReference type="EMBL" id="OCK87030.1"/>
    </source>
</evidence>
<protein>
    <submittedName>
        <fullName evidence="1">Uncharacterized protein</fullName>
    </submittedName>
</protein>
<reference evidence="1 2" key="1">
    <citation type="journal article" date="2016" name="Nat. Commun.">
        <title>Ectomycorrhizal ecology is imprinted in the genome of the dominant symbiotic fungus Cenococcum geophilum.</title>
        <authorList>
            <consortium name="DOE Joint Genome Institute"/>
            <person name="Peter M."/>
            <person name="Kohler A."/>
            <person name="Ohm R.A."/>
            <person name="Kuo A."/>
            <person name="Krutzmann J."/>
            <person name="Morin E."/>
            <person name="Arend M."/>
            <person name="Barry K.W."/>
            <person name="Binder M."/>
            <person name="Choi C."/>
            <person name="Clum A."/>
            <person name="Copeland A."/>
            <person name="Grisel N."/>
            <person name="Haridas S."/>
            <person name="Kipfer T."/>
            <person name="LaButti K."/>
            <person name="Lindquist E."/>
            <person name="Lipzen A."/>
            <person name="Maire R."/>
            <person name="Meier B."/>
            <person name="Mihaltcheva S."/>
            <person name="Molinier V."/>
            <person name="Murat C."/>
            <person name="Poggeler S."/>
            <person name="Quandt C.A."/>
            <person name="Sperisen C."/>
            <person name="Tritt A."/>
            <person name="Tisserant E."/>
            <person name="Crous P.W."/>
            <person name="Henrissat B."/>
            <person name="Nehls U."/>
            <person name="Egli S."/>
            <person name="Spatafora J.W."/>
            <person name="Grigoriev I.V."/>
            <person name="Martin F.M."/>
        </authorList>
    </citation>
    <scope>NUCLEOTIDE SEQUENCE [LARGE SCALE GENOMIC DNA]</scope>
    <source>
        <strain evidence="1 2">1.58</strain>
    </source>
</reference>
<accession>A0ACC8EL31</accession>
<proteinExistence type="predicted"/>
<organism evidence="1 2">
    <name type="scientific">Cenococcum geophilum 1.58</name>
    <dbReference type="NCBI Taxonomy" id="794803"/>
    <lineage>
        <taxon>Eukaryota</taxon>
        <taxon>Fungi</taxon>
        <taxon>Dikarya</taxon>
        <taxon>Ascomycota</taxon>
        <taxon>Pezizomycotina</taxon>
        <taxon>Dothideomycetes</taxon>
        <taxon>Pleosporomycetidae</taxon>
        <taxon>Gloniales</taxon>
        <taxon>Gloniaceae</taxon>
        <taxon>Cenococcum</taxon>
    </lineage>
</organism>
<dbReference type="EMBL" id="KV748274">
    <property type="protein sequence ID" value="OCK87030.1"/>
    <property type="molecule type" value="Genomic_DNA"/>
</dbReference>
<dbReference type="Proteomes" id="UP000250078">
    <property type="component" value="Unassembled WGS sequence"/>
</dbReference>
<name>A0ACC8EL31_9PEZI</name>